<name>A0A0B2W4C6_TOXCA</name>
<organism evidence="1 2">
    <name type="scientific">Toxocara canis</name>
    <name type="common">Canine roundworm</name>
    <dbReference type="NCBI Taxonomy" id="6265"/>
    <lineage>
        <taxon>Eukaryota</taxon>
        <taxon>Metazoa</taxon>
        <taxon>Ecdysozoa</taxon>
        <taxon>Nematoda</taxon>
        <taxon>Chromadorea</taxon>
        <taxon>Rhabditida</taxon>
        <taxon>Spirurina</taxon>
        <taxon>Ascaridomorpha</taxon>
        <taxon>Ascaridoidea</taxon>
        <taxon>Toxocaridae</taxon>
        <taxon>Toxocara</taxon>
    </lineage>
</organism>
<reference evidence="1 2" key="1">
    <citation type="submission" date="2014-11" db="EMBL/GenBank/DDBJ databases">
        <title>Genetic blueprint of the zoonotic pathogen Toxocara canis.</title>
        <authorList>
            <person name="Zhu X.-Q."/>
            <person name="Korhonen P.K."/>
            <person name="Cai H."/>
            <person name="Young N.D."/>
            <person name="Nejsum P."/>
            <person name="von Samson-Himmelstjerna G."/>
            <person name="Boag P.R."/>
            <person name="Tan P."/>
            <person name="Li Q."/>
            <person name="Min J."/>
            <person name="Yang Y."/>
            <person name="Wang X."/>
            <person name="Fang X."/>
            <person name="Hall R.S."/>
            <person name="Hofmann A."/>
            <person name="Sternberg P.W."/>
            <person name="Jex A.R."/>
            <person name="Gasser R.B."/>
        </authorList>
    </citation>
    <scope>NUCLEOTIDE SEQUENCE [LARGE SCALE GENOMIC DNA]</scope>
    <source>
        <strain evidence="1">PN_DK_2014</strain>
    </source>
</reference>
<dbReference type="EMBL" id="JPKZ01000272">
    <property type="protein sequence ID" value="KHN88075.1"/>
    <property type="molecule type" value="Genomic_DNA"/>
</dbReference>
<evidence type="ECO:0000313" key="2">
    <source>
        <dbReference type="Proteomes" id="UP000031036"/>
    </source>
</evidence>
<sequence length="161" mass="18094">MHLCSSTSSTHLTERVFELIKDLTSLHVNVDHLKEELEARKDQSDEDLGIEWEAINGSLKVISNYLNNGGFVNDLAGWGIDIKGFDVQSVKTLGIDVDENTARLLKMKPIENPTVPSLFGVKPLFSDQLPNGRPPIFPTRTPKTKFWWPKNDVWPPVVSGR</sequence>
<dbReference type="AlphaFoldDB" id="A0A0B2W4C6"/>
<proteinExistence type="predicted"/>
<evidence type="ECO:0000313" key="1">
    <source>
        <dbReference type="EMBL" id="KHN88075.1"/>
    </source>
</evidence>
<gene>
    <name evidence="1" type="ORF">Tcan_08899</name>
</gene>
<keyword evidence="2" id="KW-1185">Reference proteome</keyword>
<comment type="caution">
    <text evidence="1">The sequence shown here is derived from an EMBL/GenBank/DDBJ whole genome shotgun (WGS) entry which is preliminary data.</text>
</comment>
<protein>
    <submittedName>
        <fullName evidence="1">Uncharacterized protein</fullName>
    </submittedName>
</protein>
<accession>A0A0B2W4C6</accession>
<dbReference type="Proteomes" id="UP000031036">
    <property type="component" value="Unassembled WGS sequence"/>
</dbReference>